<accession>A0AAG5CNN0</accession>
<reference evidence="1" key="1">
    <citation type="submission" date="2024-04" db="UniProtKB">
        <authorList>
            <consortium name="EnsemblMetazoa"/>
        </authorList>
    </citation>
    <scope>IDENTIFICATION</scope>
    <source>
        <strain evidence="1">EBRO</strain>
    </source>
</reference>
<protein>
    <submittedName>
        <fullName evidence="1">Uncharacterized protein</fullName>
    </submittedName>
</protein>
<dbReference type="EnsemblMetazoa" id="ENSAATROPT000184">
    <property type="protein sequence ID" value="ENSAATROPP000173"/>
    <property type="gene ID" value="ENSAATROPG000148"/>
</dbReference>
<sequence length="65" mass="7070">IHPQHLSSSQLNPFNLPAAGHLYHVSAQHFDIIPVDFHVPLAVPFLVFAVKNSIHEVSSAPVPAI</sequence>
<keyword evidence="2" id="KW-1185">Reference proteome</keyword>
<organism evidence="1 2">
    <name type="scientific">Anopheles atroparvus</name>
    <name type="common">European mosquito</name>
    <dbReference type="NCBI Taxonomy" id="41427"/>
    <lineage>
        <taxon>Eukaryota</taxon>
        <taxon>Metazoa</taxon>
        <taxon>Ecdysozoa</taxon>
        <taxon>Arthropoda</taxon>
        <taxon>Hexapoda</taxon>
        <taxon>Insecta</taxon>
        <taxon>Pterygota</taxon>
        <taxon>Neoptera</taxon>
        <taxon>Endopterygota</taxon>
        <taxon>Diptera</taxon>
        <taxon>Nematocera</taxon>
        <taxon>Culicoidea</taxon>
        <taxon>Culicidae</taxon>
        <taxon>Anophelinae</taxon>
        <taxon>Anopheles</taxon>
    </lineage>
</organism>
<dbReference type="AlphaFoldDB" id="A0AAG5CNN0"/>
<name>A0AAG5CNN0_ANOAO</name>
<evidence type="ECO:0000313" key="1">
    <source>
        <dbReference type="EnsemblMetazoa" id="ENSAATROPP000173"/>
    </source>
</evidence>
<proteinExistence type="predicted"/>
<dbReference type="Proteomes" id="UP000075880">
    <property type="component" value="Unassembled WGS sequence"/>
</dbReference>
<evidence type="ECO:0000313" key="2">
    <source>
        <dbReference type="Proteomes" id="UP000075880"/>
    </source>
</evidence>